<keyword evidence="1" id="KW-1133">Transmembrane helix</keyword>
<keyword evidence="1" id="KW-0812">Transmembrane</keyword>
<accession>A0A1F6TCA7</accession>
<gene>
    <name evidence="2" type="ORF">A2150_03620</name>
</gene>
<organism evidence="2 3">
    <name type="scientific">Candidatus Muproteobacteria bacterium RBG_16_64_11</name>
    <dbReference type="NCBI Taxonomy" id="1817758"/>
    <lineage>
        <taxon>Bacteria</taxon>
        <taxon>Pseudomonadati</taxon>
        <taxon>Pseudomonadota</taxon>
        <taxon>Candidatus Muproteobacteria</taxon>
    </lineage>
</organism>
<feature type="transmembrane region" description="Helical" evidence="1">
    <location>
        <begin position="188"/>
        <end position="209"/>
    </location>
</feature>
<name>A0A1F6TCA7_9PROT</name>
<dbReference type="AlphaFoldDB" id="A0A1F6TCA7"/>
<comment type="caution">
    <text evidence="2">The sequence shown here is derived from an EMBL/GenBank/DDBJ whole genome shotgun (WGS) entry which is preliminary data.</text>
</comment>
<evidence type="ECO:0000313" key="3">
    <source>
        <dbReference type="Proteomes" id="UP000177925"/>
    </source>
</evidence>
<proteinExistence type="predicted"/>
<reference evidence="2 3" key="1">
    <citation type="journal article" date="2016" name="Nat. Commun.">
        <title>Thousands of microbial genomes shed light on interconnected biogeochemical processes in an aquifer system.</title>
        <authorList>
            <person name="Anantharaman K."/>
            <person name="Brown C.T."/>
            <person name="Hug L.A."/>
            <person name="Sharon I."/>
            <person name="Castelle C.J."/>
            <person name="Probst A.J."/>
            <person name="Thomas B.C."/>
            <person name="Singh A."/>
            <person name="Wilkins M.J."/>
            <person name="Karaoz U."/>
            <person name="Brodie E.L."/>
            <person name="Williams K.H."/>
            <person name="Hubbard S.S."/>
            <person name="Banfield J.F."/>
        </authorList>
    </citation>
    <scope>NUCLEOTIDE SEQUENCE [LARGE SCALE GENOMIC DNA]</scope>
</reference>
<dbReference type="STRING" id="1817758.A2150_03620"/>
<feature type="transmembrane region" description="Helical" evidence="1">
    <location>
        <begin position="77"/>
        <end position="96"/>
    </location>
</feature>
<evidence type="ECO:0000313" key="2">
    <source>
        <dbReference type="EMBL" id="OGI42685.1"/>
    </source>
</evidence>
<feature type="transmembrane region" description="Helical" evidence="1">
    <location>
        <begin position="103"/>
        <end position="126"/>
    </location>
</feature>
<sequence>MWTTFKFALMFAAVAWFVSRHFGAAIGFSAAAIITALSVAHRHAFDAASDAFLGVDEADGTRAKTEKVAVAVLKRTLYSVLDYGMAALSILLVVAMKESGFSYGAALAAMWLVIDLPSAAVLVTVYEKTGRDLTLGRSYRRMANEIFARSKLAGAVVFGYETTLASFWSGPDYTVLFFRDELKTRTRLVIALVILTALHAVLWTTVYWMGYEDIQEYFLGRTSGPAVSG</sequence>
<dbReference type="Proteomes" id="UP000177925">
    <property type="component" value="Unassembled WGS sequence"/>
</dbReference>
<evidence type="ECO:0000256" key="1">
    <source>
        <dbReference type="SAM" id="Phobius"/>
    </source>
</evidence>
<dbReference type="EMBL" id="MFSS01000082">
    <property type="protein sequence ID" value="OGI42685.1"/>
    <property type="molecule type" value="Genomic_DNA"/>
</dbReference>
<keyword evidence="1" id="KW-0472">Membrane</keyword>
<protein>
    <submittedName>
        <fullName evidence="2">Uncharacterized protein</fullName>
    </submittedName>
</protein>
<feature type="transmembrane region" description="Helical" evidence="1">
    <location>
        <begin position="146"/>
        <end position="168"/>
    </location>
</feature>